<keyword evidence="1" id="KW-0732">Signal</keyword>
<dbReference type="AlphaFoldDB" id="A0A1M5SC63"/>
<organism evidence="2 3">
    <name type="scientific">Chryseolinea serpens</name>
    <dbReference type="NCBI Taxonomy" id="947013"/>
    <lineage>
        <taxon>Bacteria</taxon>
        <taxon>Pseudomonadati</taxon>
        <taxon>Bacteroidota</taxon>
        <taxon>Cytophagia</taxon>
        <taxon>Cytophagales</taxon>
        <taxon>Fulvivirgaceae</taxon>
        <taxon>Chryseolinea</taxon>
    </lineage>
</organism>
<feature type="chain" id="PRO_5012364234" description="TonB-dependent Receptor Plug Domain" evidence="1">
    <location>
        <begin position="20"/>
        <end position="203"/>
    </location>
</feature>
<sequence>MKKLPALLLSVCVSTFVYAQDPSSKESGVASEKPLAFELPKPMEPLYIVNDSAVITPEQFKAINPAQIQSVAVWRYASDVVGHHDGTQAGVILIYLKGYRSSTAKAGSLASNKPLPFELPKKTEPLYIVVEPRNIHGSEVITADLLKAINPRHIQSVEVRHFENNIVGSQNDVAHRGVVLIYLTDRMSFAEEFSIHKKNSVKN</sequence>
<gene>
    <name evidence="2" type="ORF">SAMN04488109_3856</name>
</gene>
<proteinExistence type="predicted"/>
<evidence type="ECO:0008006" key="4">
    <source>
        <dbReference type="Google" id="ProtNLM"/>
    </source>
</evidence>
<keyword evidence="3" id="KW-1185">Reference proteome</keyword>
<dbReference type="Proteomes" id="UP000184212">
    <property type="component" value="Unassembled WGS sequence"/>
</dbReference>
<protein>
    <recommendedName>
        <fullName evidence="4">TonB-dependent Receptor Plug Domain</fullName>
    </recommendedName>
</protein>
<evidence type="ECO:0000256" key="1">
    <source>
        <dbReference type="SAM" id="SignalP"/>
    </source>
</evidence>
<dbReference type="STRING" id="947013.SAMN04488109_3856"/>
<dbReference type="EMBL" id="FQWQ01000002">
    <property type="protein sequence ID" value="SHH36069.1"/>
    <property type="molecule type" value="Genomic_DNA"/>
</dbReference>
<name>A0A1M5SC63_9BACT</name>
<reference evidence="2 3" key="1">
    <citation type="submission" date="2016-11" db="EMBL/GenBank/DDBJ databases">
        <authorList>
            <person name="Jaros S."/>
            <person name="Januszkiewicz K."/>
            <person name="Wedrychowicz H."/>
        </authorList>
    </citation>
    <scope>NUCLEOTIDE SEQUENCE [LARGE SCALE GENOMIC DNA]</scope>
    <source>
        <strain evidence="2 3">DSM 24574</strain>
    </source>
</reference>
<evidence type="ECO:0000313" key="3">
    <source>
        <dbReference type="Proteomes" id="UP000184212"/>
    </source>
</evidence>
<accession>A0A1M5SC63</accession>
<dbReference type="RefSeq" id="WP_073137030.1">
    <property type="nucleotide sequence ID" value="NZ_FQWQ01000002.1"/>
</dbReference>
<evidence type="ECO:0000313" key="2">
    <source>
        <dbReference type="EMBL" id="SHH36069.1"/>
    </source>
</evidence>
<feature type="signal peptide" evidence="1">
    <location>
        <begin position="1"/>
        <end position="19"/>
    </location>
</feature>
<dbReference type="OrthoDB" id="9820924at2"/>